<feature type="transmembrane region" description="Helical" evidence="14">
    <location>
        <begin position="134"/>
        <end position="156"/>
    </location>
</feature>
<gene>
    <name evidence="15" type="ORF">HERI1096_LOCUS27891</name>
</gene>
<dbReference type="GO" id="GO:0006656">
    <property type="term" value="P:phosphatidylcholine biosynthetic process"/>
    <property type="evidence" value="ECO:0007669"/>
    <property type="project" value="TreeGrafter"/>
</dbReference>
<feature type="transmembrane region" description="Helical" evidence="14">
    <location>
        <begin position="103"/>
        <end position="122"/>
    </location>
</feature>
<evidence type="ECO:0000256" key="5">
    <source>
        <dbReference type="ARBA" id="ARBA00022679"/>
    </source>
</evidence>
<evidence type="ECO:0000256" key="3">
    <source>
        <dbReference type="ARBA" id="ARBA00019082"/>
    </source>
</evidence>
<keyword evidence="12" id="KW-0012">Acyltransferase</keyword>
<keyword evidence="4" id="KW-0444">Lipid biosynthesis</keyword>
<keyword evidence="7 14" id="KW-1133">Transmembrane helix</keyword>
<evidence type="ECO:0000256" key="6">
    <source>
        <dbReference type="ARBA" id="ARBA00022692"/>
    </source>
</evidence>
<evidence type="ECO:0000256" key="4">
    <source>
        <dbReference type="ARBA" id="ARBA00022516"/>
    </source>
</evidence>
<name>A0A7S3F6I0_9EUKA</name>
<accession>A0A7S3F6I0</accession>
<evidence type="ECO:0000256" key="12">
    <source>
        <dbReference type="ARBA" id="ARBA00023315"/>
    </source>
</evidence>
<comment type="subcellular location">
    <subcellularLocation>
        <location evidence="1">Membrane</location>
        <topology evidence="1">Multi-pass membrane protein</topology>
    </subcellularLocation>
</comment>
<feature type="transmembrane region" description="Helical" evidence="14">
    <location>
        <begin position="246"/>
        <end position="263"/>
    </location>
</feature>
<evidence type="ECO:0000256" key="14">
    <source>
        <dbReference type="SAM" id="Phobius"/>
    </source>
</evidence>
<dbReference type="PANTHER" id="PTHR31201:SF1">
    <property type="entry name" value="GLYCEROPHOSPHOCHOLINE ACYLTRANSFERASE 1"/>
    <property type="match status" value="1"/>
</dbReference>
<keyword evidence="8" id="KW-0443">Lipid metabolism</keyword>
<keyword evidence="10" id="KW-0594">Phospholipid biosynthesis</keyword>
<feature type="transmembrane region" description="Helical" evidence="14">
    <location>
        <begin position="20"/>
        <end position="39"/>
    </location>
</feature>
<keyword evidence="6 14" id="KW-0812">Transmembrane</keyword>
<evidence type="ECO:0000256" key="2">
    <source>
        <dbReference type="ARBA" id="ARBA00006675"/>
    </source>
</evidence>
<dbReference type="GO" id="GO:0016020">
    <property type="term" value="C:membrane"/>
    <property type="evidence" value="ECO:0007669"/>
    <property type="project" value="UniProtKB-SubCell"/>
</dbReference>
<feature type="transmembrane region" description="Helical" evidence="14">
    <location>
        <begin position="216"/>
        <end position="240"/>
    </location>
</feature>
<reference evidence="15" key="1">
    <citation type="submission" date="2021-01" db="EMBL/GenBank/DDBJ databases">
        <authorList>
            <person name="Corre E."/>
            <person name="Pelletier E."/>
            <person name="Niang G."/>
            <person name="Scheremetjew M."/>
            <person name="Finn R."/>
            <person name="Kale V."/>
            <person name="Holt S."/>
            <person name="Cochrane G."/>
            <person name="Meng A."/>
            <person name="Brown T."/>
            <person name="Cohen L."/>
        </authorList>
    </citation>
    <scope>NUCLEOTIDE SEQUENCE</scope>
    <source>
        <strain evidence="15">CCMP281</strain>
    </source>
</reference>
<organism evidence="15">
    <name type="scientific">Haptolina ericina</name>
    <dbReference type="NCBI Taxonomy" id="156174"/>
    <lineage>
        <taxon>Eukaryota</taxon>
        <taxon>Haptista</taxon>
        <taxon>Haptophyta</taxon>
        <taxon>Prymnesiophyceae</taxon>
        <taxon>Prymnesiales</taxon>
        <taxon>Prymnesiaceae</taxon>
        <taxon>Haptolina</taxon>
    </lineage>
</organism>
<evidence type="ECO:0000256" key="11">
    <source>
        <dbReference type="ARBA" id="ARBA00023264"/>
    </source>
</evidence>
<feature type="transmembrane region" description="Helical" evidence="14">
    <location>
        <begin position="46"/>
        <end position="66"/>
    </location>
</feature>
<evidence type="ECO:0000256" key="7">
    <source>
        <dbReference type="ARBA" id="ARBA00022989"/>
    </source>
</evidence>
<dbReference type="GO" id="GO:0016746">
    <property type="term" value="F:acyltransferase activity"/>
    <property type="evidence" value="ECO:0007669"/>
    <property type="project" value="UniProtKB-KW"/>
</dbReference>
<dbReference type="Pfam" id="PF10998">
    <property type="entry name" value="DUF2838"/>
    <property type="match status" value="1"/>
</dbReference>
<evidence type="ECO:0000313" key="15">
    <source>
        <dbReference type="EMBL" id="CAE0129962.1"/>
    </source>
</evidence>
<keyword evidence="9 14" id="KW-0472">Membrane</keyword>
<comment type="similarity">
    <text evidence="2">Belongs to the GPC1 family.</text>
</comment>
<dbReference type="EMBL" id="HBHX01050476">
    <property type="protein sequence ID" value="CAE0129962.1"/>
    <property type="molecule type" value="Transcribed_RNA"/>
</dbReference>
<keyword evidence="5" id="KW-0808">Transferase</keyword>
<dbReference type="AlphaFoldDB" id="A0A7S3F6I0"/>
<dbReference type="InterPro" id="IPR021261">
    <property type="entry name" value="GPCAT"/>
</dbReference>
<sequence length="355" mass="39584">MLGVIGCALIEFVVLCYPQHFPFCYACFALPLIALRLYIYKGLDWHLFLCDFCYFSNFCCLLQVAFPNSEALMIINFAHTMGPLTIAIITWRNSLVFHSLDKVTSVFIHGAPSLMLYCIRWYPAAGANPLPELIPFSTFFGYGFGMYLVWQLYYVVMTEIFYGRTLAHNLEMATSIRWLTAPPYGGITLVAYRAMRRCGVMRQGELFDSETWKTKFIFMGVQLVYTAATLLPVAALWRYWALHTSYLLAVYAICIWNGGSYYIEVFSKAYRKQFEGDAAARRAQAIASLGAPSGVKTPTPVADAAERDGAEEAAQYQGDERRSESDGCGAADGVGGVHGAERVGTASPVKSKKEQ</sequence>
<feature type="transmembrane region" description="Helical" evidence="14">
    <location>
        <begin position="72"/>
        <end position="91"/>
    </location>
</feature>
<feature type="region of interest" description="Disordered" evidence="13">
    <location>
        <begin position="294"/>
        <end position="355"/>
    </location>
</feature>
<evidence type="ECO:0000256" key="10">
    <source>
        <dbReference type="ARBA" id="ARBA00023209"/>
    </source>
</evidence>
<keyword evidence="11" id="KW-1208">Phospholipid metabolism</keyword>
<proteinExistence type="inferred from homology"/>
<evidence type="ECO:0000256" key="8">
    <source>
        <dbReference type="ARBA" id="ARBA00023098"/>
    </source>
</evidence>
<evidence type="ECO:0000256" key="1">
    <source>
        <dbReference type="ARBA" id="ARBA00004141"/>
    </source>
</evidence>
<evidence type="ECO:0000256" key="9">
    <source>
        <dbReference type="ARBA" id="ARBA00023136"/>
    </source>
</evidence>
<protein>
    <recommendedName>
        <fullName evidence="3">Glycerophosphocholine acyltransferase 1</fullName>
    </recommendedName>
</protein>
<dbReference type="PANTHER" id="PTHR31201">
    <property type="entry name" value="OS01G0585100 PROTEIN"/>
    <property type="match status" value="1"/>
</dbReference>
<evidence type="ECO:0000256" key="13">
    <source>
        <dbReference type="SAM" id="MobiDB-lite"/>
    </source>
</evidence>